<proteinExistence type="predicted"/>
<feature type="transmembrane region" description="Helical" evidence="1">
    <location>
        <begin position="20"/>
        <end position="44"/>
    </location>
</feature>
<evidence type="ECO:0000256" key="1">
    <source>
        <dbReference type="SAM" id="Phobius"/>
    </source>
</evidence>
<dbReference type="Proteomes" id="UP001497482">
    <property type="component" value="Chromosome 19"/>
</dbReference>
<evidence type="ECO:0000313" key="2">
    <source>
        <dbReference type="EMBL" id="CAL1590207.1"/>
    </source>
</evidence>
<organism evidence="2 3">
    <name type="scientific">Knipowitschia caucasica</name>
    <name type="common">Caucasian dwarf goby</name>
    <name type="synonym">Pomatoschistus caucasicus</name>
    <dbReference type="NCBI Taxonomy" id="637954"/>
    <lineage>
        <taxon>Eukaryota</taxon>
        <taxon>Metazoa</taxon>
        <taxon>Chordata</taxon>
        <taxon>Craniata</taxon>
        <taxon>Vertebrata</taxon>
        <taxon>Euteleostomi</taxon>
        <taxon>Actinopterygii</taxon>
        <taxon>Neopterygii</taxon>
        <taxon>Teleostei</taxon>
        <taxon>Neoteleostei</taxon>
        <taxon>Acanthomorphata</taxon>
        <taxon>Gobiaria</taxon>
        <taxon>Gobiiformes</taxon>
        <taxon>Gobioidei</taxon>
        <taxon>Gobiidae</taxon>
        <taxon>Gobiinae</taxon>
        <taxon>Knipowitschia</taxon>
    </lineage>
</organism>
<dbReference type="EMBL" id="OZ035841">
    <property type="protein sequence ID" value="CAL1590207.1"/>
    <property type="molecule type" value="Genomic_DNA"/>
</dbReference>
<accession>A0AAV2KK15</accession>
<protein>
    <submittedName>
        <fullName evidence="2">Uncharacterized protein</fullName>
    </submittedName>
</protein>
<dbReference type="AlphaFoldDB" id="A0AAV2KK15"/>
<feature type="transmembrane region" description="Helical" evidence="1">
    <location>
        <begin position="64"/>
        <end position="85"/>
    </location>
</feature>
<reference evidence="2 3" key="1">
    <citation type="submission" date="2024-04" db="EMBL/GenBank/DDBJ databases">
        <authorList>
            <person name="Waldvogel A.-M."/>
            <person name="Schoenle A."/>
        </authorList>
    </citation>
    <scope>NUCLEOTIDE SEQUENCE [LARGE SCALE GENOMIC DNA]</scope>
</reference>
<sequence>MANSSHTEFEGCLFSIVTKYIFTFWLLVYVFFLPVFLFVLYIGFNKWKKPQSSGGLSHSDVITLNMTSMEMVNIIGSFVALFGYYGSSKMALRVGVNTVFGTMTGQTLFHSLTSVERYLAVVHPVTYLRLKRGGGVIIKNISLGIVCNRRGKRLVQSRPGAHGCSLHKQRLLLGRESHKLPLKTTML</sequence>
<keyword evidence="1" id="KW-1133">Transmembrane helix</keyword>
<keyword evidence="1" id="KW-0812">Transmembrane</keyword>
<gene>
    <name evidence="2" type="ORF">KC01_LOCUS19749</name>
</gene>
<name>A0AAV2KK15_KNICA</name>
<keyword evidence="1" id="KW-0472">Membrane</keyword>
<evidence type="ECO:0000313" key="3">
    <source>
        <dbReference type="Proteomes" id="UP001497482"/>
    </source>
</evidence>
<keyword evidence="3" id="KW-1185">Reference proteome</keyword>